<evidence type="ECO:0000256" key="1">
    <source>
        <dbReference type="SAM" id="SignalP"/>
    </source>
</evidence>
<protein>
    <recommendedName>
        <fullName evidence="4">NACHT-NTPase and P-loop NTPases N-terminal domain-containing protein</fullName>
    </recommendedName>
</protein>
<sequence length="151" mass="17012">MADPVSVLGTVPALITLPAVLLQTVQTIQNFSKSVKNAPDDVRRLLREVEAMQDLIQNIRTQCDGASANVDHDTLQDFLKITGLLQDRLKGPLKELQELQAGLEKPSRTRRKIMARIRKYLSEGEVKDHLDHLSGQMIALQLLYQRENNAM</sequence>
<keyword evidence="3" id="KW-1185">Reference proteome</keyword>
<reference evidence="2 3" key="1">
    <citation type="journal article" date="2023" name="Plant Dis.">
        <title>First Report of Diplodia intermedia Causing Canker and Dieback Diseases on Apple Trees in Canada.</title>
        <authorList>
            <person name="Ellouze W."/>
            <person name="Ilyukhin E."/>
            <person name="Sulman M."/>
            <person name="Ali S."/>
        </authorList>
    </citation>
    <scope>NUCLEOTIDE SEQUENCE [LARGE SCALE GENOMIC DNA]</scope>
    <source>
        <strain evidence="2 3">M45-28</strain>
    </source>
</reference>
<name>A0ABR3TLM5_9PEZI</name>
<evidence type="ECO:0000313" key="3">
    <source>
        <dbReference type="Proteomes" id="UP001521184"/>
    </source>
</evidence>
<gene>
    <name evidence="2" type="ORF">SLS58_006979</name>
</gene>
<dbReference type="Proteomes" id="UP001521184">
    <property type="component" value="Unassembled WGS sequence"/>
</dbReference>
<feature type="signal peptide" evidence="1">
    <location>
        <begin position="1"/>
        <end position="27"/>
    </location>
</feature>
<evidence type="ECO:0000313" key="2">
    <source>
        <dbReference type="EMBL" id="KAL1640479.1"/>
    </source>
</evidence>
<organism evidence="2 3">
    <name type="scientific">Diplodia intermedia</name>
    <dbReference type="NCBI Taxonomy" id="856260"/>
    <lineage>
        <taxon>Eukaryota</taxon>
        <taxon>Fungi</taxon>
        <taxon>Dikarya</taxon>
        <taxon>Ascomycota</taxon>
        <taxon>Pezizomycotina</taxon>
        <taxon>Dothideomycetes</taxon>
        <taxon>Dothideomycetes incertae sedis</taxon>
        <taxon>Botryosphaeriales</taxon>
        <taxon>Botryosphaeriaceae</taxon>
        <taxon>Diplodia</taxon>
    </lineage>
</organism>
<evidence type="ECO:0008006" key="4">
    <source>
        <dbReference type="Google" id="ProtNLM"/>
    </source>
</evidence>
<accession>A0ABR3TLM5</accession>
<proteinExistence type="predicted"/>
<comment type="caution">
    <text evidence="2">The sequence shown here is derived from an EMBL/GenBank/DDBJ whole genome shotgun (WGS) entry which is preliminary data.</text>
</comment>
<feature type="chain" id="PRO_5046656105" description="NACHT-NTPase and P-loop NTPases N-terminal domain-containing protein" evidence="1">
    <location>
        <begin position="28"/>
        <end position="151"/>
    </location>
</feature>
<dbReference type="EMBL" id="JAKEKT020000050">
    <property type="protein sequence ID" value="KAL1640479.1"/>
    <property type="molecule type" value="Genomic_DNA"/>
</dbReference>
<keyword evidence="1" id="KW-0732">Signal</keyword>